<sequence>MAFVVVYDANVLYPSLQRNLLIEVARAGLVRATWTEQILDEVFRNLKKNRPDLDPARLDRTRVLMNDAIRDVLVRGYEPLIEALDLPDPDDRHVLAAAIKVGAQTIVTNNGKDFPAERLAGWDIEASSADDFLHAMVDLDPKVVFALVQKIASNFSRPPMDVDQVLTALSNEGLVATVAALRS</sequence>
<dbReference type="GO" id="GO:0016787">
    <property type="term" value="F:hydrolase activity"/>
    <property type="evidence" value="ECO:0007669"/>
    <property type="project" value="UniProtKB-KW"/>
</dbReference>
<dbReference type="InterPro" id="IPR058652">
    <property type="entry name" value="VapC50_C"/>
</dbReference>
<reference evidence="8 10" key="2">
    <citation type="submission" date="2020-02" db="EMBL/GenBank/DDBJ databases">
        <title>The WGS of Modestobacter muralis DSM 100205.</title>
        <authorList>
            <person name="Jiang Z."/>
        </authorList>
    </citation>
    <scope>NUCLEOTIDE SEQUENCE [LARGE SCALE GENOMIC DNA]</scope>
    <source>
        <strain evidence="8 10">DSM 100205</strain>
    </source>
</reference>
<dbReference type="Pfam" id="PF13470">
    <property type="entry name" value="PIN_3"/>
    <property type="match status" value="1"/>
</dbReference>
<dbReference type="Pfam" id="PF26343">
    <property type="entry name" value="VapC50_C"/>
    <property type="match status" value="1"/>
</dbReference>
<evidence type="ECO:0000259" key="6">
    <source>
        <dbReference type="Pfam" id="PF26343"/>
    </source>
</evidence>
<dbReference type="SUPFAM" id="SSF88723">
    <property type="entry name" value="PIN domain-like"/>
    <property type="match status" value="1"/>
</dbReference>
<evidence type="ECO:0000259" key="5">
    <source>
        <dbReference type="Pfam" id="PF13470"/>
    </source>
</evidence>
<evidence type="ECO:0000256" key="2">
    <source>
        <dbReference type="ARBA" id="ARBA00022723"/>
    </source>
</evidence>
<keyword evidence="1" id="KW-0540">Nuclease</keyword>
<evidence type="ECO:0000313" key="10">
    <source>
        <dbReference type="Proteomes" id="UP000471152"/>
    </source>
</evidence>
<organism evidence="8 10">
    <name type="scientific">Modestobacter muralis</name>
    <dbReference type="NCBI Taxonomy" id="1608614"/>
    <lineage>
        <taxon>Bacteria</taxon>
        <taxon>Bacillati</taxon>
        <taxon>Actinomycetota</taxon>
        <taxon>Actinomycetes</taxon>
        <taxon>Geodermatophilales</taxon>
        <taxon>Geodermatophilaceae</taxon>
        <taxon>Modestobacter</taxon>
    </lineage>
</organism>
<dbReference type="AlphaFoldDB" id="A0A6P0HFV5"/>
<keyword evidence="3" id="KW-0378">Hydrolase</keyword>
<dbReference type="InterPro" id="IPR029060">
    <property type="entry name" value="PIN-like_dom_sf"/>
</dbReference>
<keyword evidence="2" id="KW-0479">Metal-binding</keyword>
<evidence type="ECO:0000256" key="4">
    <source>
        <dbReference type="ARBA" id="ARBA00022842"/>
    </source>
</evidence>
<dbReference type="RefSeq" id="WP_163613198.1">
    <property type="nucleotide sequence ID" value="NZ_JAAGWB010000069.1"/>
</dbReference>
<accession>A0A6P0HFV5</accession>
<dbReference type="EMBL" id="JAAGWB010000069">
    <property type="protein sequence ID" value="NEN53404.1"/>
    <property type="molecule type" value="Genomic_DNA"/>
</dbReference>
<proteinExistence type="predicted"/>
<comment type="caution">
    <text evidence="8">The sequence shown here is derived from an EMBL/GenBank/DDBJ whole genome shotgun (WGS) entry which is preliminary data.</text>
</comment>
<dbReference type="GO" id="GO:0046872">
    <property type="term" value="F:metal ion binding"/>
    <property type="evidence" value="ECO:0007669"/>
    <property type="project" value="UniProtKB-KW"/>
</dbReference>
<dbReference type="InterPro" id="IPR002716">
    <property type="entry name" value="PIN_dom"/>
</dbReference>
<keyword evidence="4" id="KW-0460">Magnesium</keyword>
<dbReference type="Proteomes" id="UP000471152">
    <property type="component" value="Unassembled WGS sequence"/>
</dbReference>
<feature type="domain" description="VapC50 C-terminal" evidence="6">
    <location>
        <begin position="129"/>
        <end position="182"/>
    </location>
</feature>
<evidence type="ECO:0000256" key="1">
    <source>
        <dbReference type="ARBA" id="ARBA00022722"/>
    </source>
</evidence>
<reference evidence="7 9" key="1">
    <citation type="submission" date="2020-01" db="EMBL/GenBank/DDBJ databases">
        <title>the WGS Modestobacter muralis CPCC 204518.</title>
        <authorList>
            <person name="Jiang Z."/>
        </authorList>
    </citation>
    <scope>NUCLEOTIDE SEQUENCE [LARGE SCALE GENOMIC DNA]</scope>
    <source>
        <strain evidence="7 9">DSM 100205</strain>
    </source>
</reference>
<evidence type="ECO:0000313" key="8">
    <source>
        <dbReference type="EMBL" id="NEN53404.1"/>
    </source>
</evidence>
<protein>
    <submittedName>
        <fullName evidence="8">PIN domain-containing protein</fullName>
    </submittedName>
</protein>
<dbReference type="Proteomes" id="UP000468828">
    <property type="component" value="Unassembled WGS sequence"/>
</dbReference>
<name>A0A6P0HFV5_9ACTN</name>
<evidence type="ECO:0000313" key="9">
    <source>
        <dbReference type="Proteomes" id="UP000468828"/>
    </source>
</evidence>
<dbReference type="EMBL" id="JAAGWH010000066">
    <property type="protein sequence ID" value="NEK96504.1"/>
    <property type="molecule type" value="Genomic_DNA"/>
</dbReference>
<dbReference type="GO" id="GO:0004518">
    <property type="term" value="F:nuclease activity"/>
    <property type="evidence" value="ECO:0007669"/>
    <property type="project" value="UniProtKB-KW"/>
</dbReference>
<keyword evidence="9" id="KW-1185">Reference proteome</keyword>
<evidence type="ECO:0000313" key="7">
    <source>
        <dbReference type="EMBL" id="NEK96504.1"/>
    </source>
</evidence>
<gene>
    <name evidence="8" type="ORF">G3R41_21080</name>
    <name evidence="7" type="ORF">GCU67_20365</name>
</gene>
<evidence type="ECO:0000256" key="3">
    <source>
        <dbReference type="ARBA" id="ARBA00022801"/>
    </source>
</evidence>
<feature type="domain" description="PIN" evidence="5">
    <location>
        <begin position="5"/>
        <end position="110"/>
    </location>
</feature>